<dbReference type="AlphaFoldDB" id="A0AAW0B623"/>
<reference evidence="2 3" key="1">
    <citation type="journal article" date="2024" name="J Genomics">
        <title>Draft genome sequencing and assembly of Favolaschia claudopus CIRM-BRFM 2984 isolated from oak limbs.</title>
        <authorList>
            <person name="Navarro D."/>
            <person name="Drula E."/>
            <person name="Chaduli D."/>
            <person name="Cazenave R."/>
            <person name="Ahrendt S."/>
            <person name="Wang J."/>
            <person name="Lipzen A."/>
            <person name="Daum C."/>
            <person name="Barry K."/>
            <person name="Grigoriev I.V."/>
            <person name="Favel A."/>
            <person name="Rosso M.N."/>
            <person name="Martin F."/>
        </authorList>
    </citation>
    <scope>NUCLEOTIDE SEQUENCE [LARGE SCALE GENOMIC DNA]</scope>
    <source>
        <strain evidence="2 3">CIRM-BRFM 2984</strain>
    </source>
</reference>
<dbReference type="Proteomes" id="UP001362999">
    <property type="component" value="Unassembled WGS sequence"/>
</dbReference>
<dbReference type="EMBL" id="JAWWNJ010000039">
    <property type="protein sequence ID" value="KAK7021271.1"/>
    <property type="molecule type" value="Genomic_DNA"/>
</dbReference>
<evidence type="ECO:0000256" key="1">
    <source>
        <dbReference type="SAM" id="MobiDB-lite"/>
    </source>
</evidence>
<comment type="caution">
    <text evidence="2">The sequence shown here is derived from an EMBL/GenBank/DDBJ whole genome shotgun (WGS) entry which is preliminary data.</text>
</comment>
<feature type="region of interest" description="Disordered" evidence="1">
    <location>
        <begin position="788"/>
        <end position="864"/>
    </location>
</feature>
<keyword evidence="3" id="KW-1185">Reference proteome</keyword>
<feature type="compositionally biased region" description="Acidic residues" evidence="1">
    <location>
        <begin position="788"/>
        <end position="848"/>
    </location>
</feature>
<accession>A0AAW0B623</accession>
<sequence>MSHKYQVDEKGQIVLNEAGILVLIRVEVEFVAYVKEVVVEFELASCQGRRGPHRGAGLDSDSGATSVVEVAEVVVESEDGLEDGRIWRETFEADKGKYYIGKWLWQTMVVRQARPLGSFGGPDEPQHLSSSFISRLTRPGLSSGIKPKLSTSRHSAEVLTHLKRELIHRVWDLLLSLEFIHAYVNGIVVECYDQVKRLIFPQFYSLPSRTLAAVPVHTASSQKLTCAAERTCGLMIACGEAPLNKFEVGFSDEGIGQSWVPTQNTFPVLAEHRFNLFSMFVPDLLHEVELGIVKAFFTHVIRILYTLGIEAVDELNSRFLHSAEAQYSASTETCRCLIPAVEGLLPEPHNSIVLTVCFTLATWHAYAKLQLHTCSSLDCFCNTTTVQMRRFNRTTCEAYETYELLSEYNRHIRRQAKKKAQSTSSASTQSHSGSKTQKYFNLSTYKWHSIDHYPDAIPRVGTTDSVSTQNSELAHRRVKQLYSRTNKRDVEPQIANHKHRTRILVSMNDCMNDAAAQANLASLDDIPNSKAREKIHPETEPLPRTPSHQHHHISESKRDFINVHEFLDERVIQRSRAHLLMCLLDLPYDGDEVEFSDQDLLDVNIVQHRIYAHQRSSLTRSTRELNPISWFCLMKIKTTHLPLILTGTHTSLEFFTQVFDMLERDLNPCGPNVWSSSGWKACRLHRVGFVDFDDGGAFGFLDPSEVIRAAHIIPVFHYGCTSDLLPPSIARRPEQSDSDFHFYYINCFVDRDMFMRYCEHAVGHRTTVFGASSPGNVADLDMYEEGAYSEDEGDALEAANESDLEGDGDEEEDDGEDLGPSDSEGEDQEDSEDKDVDNEDDGGDEEGSECGNDNNTASYGYDEL</sequence>
<feature type="region of interest" description="Disordered" evidence="1">
    <location>
        <begin position="413"/>
        <end position="435"/>
    </location>
</feature>
<evidence type="ECO:0000313" key="2">
    <source>
        <dbReference type="EMBL" id="KAK7021271.1"/>
    </source>
</evidence>
<gene>
    <name evidence="2" type="ORF">R3P38DRAFT_3543752</name>
</gene>
<evidence type="ECO:0000313" key="3">
    <source>
        <dbReference type="Proteomes" id="UP001362999"/>
    </source>
</evidence>
<protein>
    <submittedName>
        <fullName evidence="2">Uncharacterized protein</fullName>
    </submittedName>
</protein>
<proteinExistence type="predicted"/>
<feature type="compositionally biased region" description="Low complexity" evidence="1">
    <location>
        <begin position="421"/>
        <end position="435"/>
    </location>
</feature>
<name>A0AAW0B623_9AGAR</name>
<organism evidence="2 3">
    <name type="scientific">Favolaschia claudopus</name>
    <dbReference type="NCBI Taxonomy" id="2862362"/>
    <lineage>
        <taxon>Eukaryota</taxon>
        <taxon>Fungi</taxon>
        <taxon>Dikarya</taxon>
        <taxon>Basidiomycota</taxon>
        <taxon>Agaricomycotina</taxon>
        <taxon>Agaricomycetes</taxon>
        <taxon>Agaricomycetidae</taxon>
        <taxon>Agaricales</taxon>
        <taxon>Marasmiineae</taxon>
        <taxon>Mycenaceae</taxon>
        <taxon>Favolaschia</taxon>
    </lineage>
</organism>